<organism evidence="2 3">
    <name type="scientific">Hypsizygus marmoreus</name>
    <name type="common">White beech mushroom</name>
    <name type="synonym">Agaricus marmoreus</name>
    <dbReference type="NCBI Taxonomy" id="39966"/>
    <lineage>
        <taxon>Eukaryota</taxon>
        <taxon>Fungi</taxon>
        <taxon>Dikarya</taxon>
        <taxon>Basidiomycota</taxon>
        <taxon>Agaricomycotina</taxon>
        <taxon>Agaricomycetes</taxon>
        <taxon>Agaricomycetidae</taxon>
        <taxon>Agaricales</taxon>
        <taxon>Tricholomatineae</taxon>
        <taxon>Lyophyllaceae</taxon>
        <taxon>Hypsizygus</taxon>
    </lineage>
</organism>
<evidence type="ECO:0000313" key="2">
    <source>
        <dbReference type="EMBL" id="RDB23079.1"/>
    </source>
</evidence>
<proteinExistence type="predicted"/>
<reference evidence="2" key="1">
    <citation type="submission" date="2018-04" db="EMBL/GenBank/DDBJ databases">
        <title>Whole genome sequencing of Hypsizygus marmoreus.</title>
        <authorList>
            <person name="Choi I.-G."/>
            <person name="Min B."/>
            <person name="Kim J.-G."/>
            <person name="Kim S."/>
            <person name="Oh Y.-L."/>
            <person name="Kong W.-S."/>
            <person name="Park H."/>
            <person name="Jeong J."/>
            <person name="Song E.-S."/>
        </authorList>
    </citation>
    <scope>NUCLEOTIDE SEQUENCE [LARGE SCALE GENOMIC DNA]</scope>
    <source>
        <strain evidence="2">51987-8</strain>
    </source>
</reference>
<evidence type="ECO:0000256" key="1">
    <source>
        <dbReference type="SAM" id="MobiDB-lite"/>
    </source>
</evidence>
<keyword evidence="3" id="KW-1185">Reference proteome</keyword>
<dbReference type="Proteomes" id="UP000076154">
    <property type="component" value="Unassembled WGS sequence"/>
</dbReference>
<evidence type="ECO:0000313" key="3">
    <source>
        <dbReference type="Proteomes" id="UP000076154"/>
    </source>
</evidence>
<dbReference type="InParanoid" id="A0A369JLJ4"/>
<sequence length="151" mass="16068">MMARSFVNSRCSVPADSQTAQDVVVPPHRDAVISRQITDIYVARRLSPSLPPAQCRTTAPPVPQSPLLQPVHAVAVLTLLRCSWEADVKRDAHGAPEQLPHPQPESVAFSCSSSSPPPSATHVERPTHQLTLSLASPASISPSTAAPTTNM</sequence>
<feature type="region of interest" description="Disordered" evidence="1">
    <location>
        <begin position="93"/>
        <end position="151"/>
    </location>
</feature>
<comment type="caution">
    <text evidence="2">The sequence shown here is derived from an EMBL/GenBank/DDBJ whole genome shotgun (WGS) entry which is preliminary data.</text>
</comment>
<dbReference type="AlphaFoldDB" id="A0A369JLJ4"/>
<feature type="compositionally biased region" description="Low complexity" evidence="1">
    <location>
        <begin position="130"/>
        <end position="151"/>
    </location>
</feature>
<gene>
    <name evidence="2" type="ORF">Hypma_009893</name>
</gene>
<protein>
    <submittedName>
        <fullName evidence="2">Uncharacterized protein</fullName>
    </submittedName>
</protein>
<name>A0A369JLJ4_HYPMA</name>
<accession>A0A369JLJ4</accession>
<dbReference type="EMBL" id="LUEZ02000048">
    <property type="protein sequence ID" value="RDB23079.1"/>
    <property type="molecule type" value="Genomic_DNA"/>
</dbReference>